<gene>
    <name evidence="1" type="ORF">SFRICE_023329</name>
</gene>
<name>A0A2H1WR85_SPOFR</name>
<evidence type="ECO:0000313" key="1">
    <source>
        <dbReference type="EMBL" id="SOQ55486.1"/>
    </source>
</evidence>
<organism evidence="1">
    <name type="scientific">Spodoptera frugiperda</name>
    <name type="common">Fall armyworm</name>
    <dbReference type="NCBI Taxonomy" id="7108"/>
    <lineage>
        <taxon>Eukaryota</taxon>
        <taxon>Metazoa</taxon>
        <taxon>Ecdysozoa</taxon>
        <taxon>Arthropoda</taxon>
        <taxon>Hexapoda</taxon>
        <taxon>Insecta</taxon>
        <taxon>Pterygota</taxon>
        <taxon>Neoptera</taxon>
        <taxon>Endopterygota</taxon>
        <taxon>Lepidoptera</taxon>
        <taxon>Glossata</taxon>
        <taxon>Ditrysia</taxon>
        <taxon>Noctuoidea</taxon>
        <taxon>Noctuidae</taxon>
        <taxon>Amphipyrinae</taxon>
        <taxon>Spodoptera</taxon>
    </lineage>
</organism>
<proteinExistence type="predicted"/>
<sequence>MYHLVVSHRRCPLHAHLKHQRYYKCVAGLLGVRNLSVVGESGLGKGGIGPPVTSLTQRKRCFTSIFSGAVIDCPVAGQLTQRAQRVAGSIPVRSNSLCDPQIVVSGLGVICKRPQARIARIVRIPYDVISTHRM</sequence>
<protein>
    <submittedName>
        <fullName evidence="1">SFRICE_023329</fullName>
    </submittedName>
</protein>
<accession>A0A2H1WR85</accession>
<dbReference type="EMBL" id="ODYU01010407">
    <property type="protein sequence ID" value="SOQ55486.1"/>
    <property type="molecule type" value="Genomic_DNA"/>
</dbReference>
<reference evidence="1" key="1">
    <citation type="submission" date="2016-07" db="EMBL/GenBank/DDBJ databases">
        <authorList>
            <person name="Bretaudeau A."/>
        </authorList>
    </citation>
    <scope>NUCLEOTIDE SEQUENCE</scope>
    <source>
        <strain evidence="1">Rice</strain>
        <tissue evidence="1">Whole body</tissue>
    </source>
</reference>
<dbReference type="AlphaFoldDB" id="A0A2H1WR85"/>